<evidence type="ECO:0000256" key="2">
    <source>
        <dbReference type="ARBA" id="ARBA00022679"/>
    </source>
</evidence>
<evidence type="ECO:0000313" key="5">
    <source>
        <dbReference type="EMBL" id="QDT73036.1"/>
    </source>
</evidence>
<dbReference type="Pfam" id="PF00294">
    <property type="entry name" value="PfkB"/>
    <property type="match status" value="1"/>
</dbReference>
<dbReference type="InterPro" id="IPR050306">
    <property type="entry name" value="PfkB_Carbo_kinase"/>
</dbReference>
<dbReference type="EC" id="2.7.1.15" evidence="5"/>
<dbReference type="PANTHER" id="PTHR43085">
    <property type="entry name" value="HEXOKINASE FAMILY MEMBER"/>
    <property type="match status" value="1"/>
</dbReference>
<feature type="domain" description="Carbohydrate kinase PfkB" evidence="4">
    <location>
        <begin position="28"/>
        <end position="309"/>
    </location>
</feature>
<dbReference type="RefSeq" id="WP_145432539.1">
    <property type="nucleotide sequence ID" value="NZ_CP036339.1"/>
</dbReference>
<dbReference type="Proteomes" id="UP000317909">
    <property type="component" value="Chromosome"/>
</dbReference>
<keyword evidence="2 5" id="KW-0808">Transferase</keyword>
<keyword evidence="6" id="KW-1185">Reference proteome</keyword>
<name>A0A517TXC8_9BACT</name>
<protein>
    <submittedName>
        <fullName evidence="5">Ribokinase</fullName>
        <ecNumber evidence="5">2.7.1.15</ecNumber>
    </submittedName>
</protein>
<dbReference type="InterPro" id="IPR029056">
    <property type="entry name" value="Ribokinase-like"/>
</dbReference>
<comment type="similarity">
    <text evidence="1">Belongs to the carbohydrate kinase PfkB family.</text>
</comment>
<proteinExistence type="inferred from homology"/>
<accession>A0A517TXC8</accession>
<gene>
    <name evidence="5" type="primary">rbsK</name>
    <name evidence="5" type="ORF">I41_22250</name>
</gene>
<dbReference type="PROSITE" id="PS00584">
    <property type="entry name" value="PFKB_KINASES_2"/>
    <property type="match status" value="1"/>
</dbReference>
<dbReference type="EMBL" id="CP036339">
    <property type="protein sequence ID" value="QDT73036.1"/>
    <property type="molecule type" value="Genomic_DNA"/>
</dbReference>
<dbReference type="InterPro" id="IPR002173">
    <property type="entry name" value="Carboh/pur_kinase_PfkB_CS"/>
</dbReference>
<reference evidence="5 6" key="1">
    <citation type="submission" date="2019-02" db="EMBL/GenBank/DDBJ databases">
        <title>Deep-cultivation of Planctomycetes and their phenomic and genomic characterization uncovers novel biology.</title>
        <authorList>
            <person name="Wiegand S."/>
            <person name="Jogler M."/>
            <person name="Boedeker C."/>
            <person name="Pinto D."/>
            <person name="Vollmers J."/>
            <person name="Rivas-Marin E."/>
            <person name="Kohn T."/>
            <person name="Peeters S.H."/>
            <person name="Heuer A."/>
            <person name="Rast P."/>
            <person name="Oberbeckmann S."/>
            <person name="Bunk B."/>
            <person name="Jeske O."/>
            <person name="Meyerdierks A."/>
            <person name="Storesund J.E."/>
            <person name="Kallscheuer N."/>
            <person name="Luecker S."/>
            <person name="Lage O.M."/>
            <person name="Pohl T."/>
            <person name="Merkel B.J."/>
            <person name="Hornburger P."/>
            <person name="Mueller R.-W."/>
            <person name="Bruemmer F."/>
            <person name="Labrenz M."/>
            <person name="Spormann A.M."/>
            <person name="Op den Camp H."/>
            <person name="Overmann J."/>
            <person name="Amann R."/>
            <person name="Jetten M.S.M."/>
            <person name="Mascher T."/>
            <person name="Medema M.H."/>
            <person name="Devos D.P."/>
            <person name="Kaster A.-K."/>
            <person name="Ovreas L."/>
            <person name="Rohde M."/>
            <person name="Galperin M.Y."/>
            <person name="Jogler C."/>
        </authorList>
    </citation>
    <scope>NUCLEOTIDE SEQUENCE [LARGE SCALE GENOMIC DNA]</scope>
    <source>
        <strain evidence="5 6">I41</strain>
    </source>
</reference>
<sequence length="317" mass="32987">MTNISAKSTPLILGFGEALFDVVDGDAILGGAPCNFAVHAQQMLATGTGANVGGQAIPVSCVGDDALGRRLRSEVATREVNVDYLQVDATLPTGTVEVELNAEGHPTYDICQGVAWDGIAFTPELAELGARADAICYGTLVQRTAGSRGTLRSLLEAAMPQAARVCDLNLRAPHYTPEVVEESLRWATVLKLNDDELAIVAKMFELAAPAGDLPATIEALAGRFPQLTTIAVTEGAAGARLWHGGKHFSAEPPRCERVAGADSIGAGDSWCAALVIGLLRGLPPQQILGWANRVASFVASQRGATPTLPGVLLSPSA</sequence>
<evidence type="ECO:0000256" key="1">
    <source>
        <dbReference type="ARBA" id="ARBA00010688"/>
    </source>
</evidence>
<keyword evidence="3 5" id="KW-0418">Kinase</keyword>
<dbReference type="KEGG" id="llh:I41_22250"/>
<dbReference type="GO" id="GO:0004747">
    <property type="term" value="F:ribokinase activity"/>
    <property type="evidence" value="ECO:0007669"/>
    <property type="project" value="UniProtKB-EC"/>
</dbReference>
<dbReference type="InterPro" id="IPR011611">
    <property type="entry name" value="PfkB_dom"/>
</dbReference>
<evidence type="ECO:0000256" key="3">
    <source>
        <dbReference type="ARBA" id="ARBA00022777"/>
    </source>
</evidence>
<dbReference type="AlphaFoldDB" id="A0A517TXC8"/>
<dbReference type="PANTHER" id="PTHR43085:SF57">
    <property type="entry name" value="CARBOHYDRATE KINASE PFKB DOMAIN-CONTAINING PROTEIN"/>
    <property type="match status" value="1"/>
</dbReference>
<evidence type="ECO:0000259" key="4">
    <source>
        <dbReference type="Pfam" id="PF00294"/>
    </source>
</evidence>
<dbReference type="OrthoDB" id="9813569at2"/>
<dbReference type="Gene3D" id="3.40.1190.20">
    <property type="match status" value="1"/>
</dbReference>
<organism evidence="5 6">
    <name type="scientific">Lacipirellula limnantheis</name>
    <dbReference type="NCBI Taxonomy" id="2528024"/>
    <lineage>
        <taxon>Bacteria</taxon>
        <taxon>Pseudomonadati</taxon>
        <taxon>Planctomycetota</taxon>
        <taxon>Planctomycetia</taxon>
        <taxon>Pirellulales</taxon>
        <taxon>Lacipirellulaceae</taxon>
        <taxon>Lacipirellula</taxon>
    </lineage>
</organism>
<evidence type="ECO:0000313" key="6">
    <source>
        <dbReference type="Proteomes" id="UP000317909"/>
    </source>
</evidence>
<dbReference type="SUPFAM" id="SSF53613">
    <property type="entry name" value="Ribokinase-like"/>
    <property type="match status" value="1"/>
</dbReference>